<feature type="compositionally biased region" description="Pro residues" evidence="2">
    <location>
        <begin position="82"/>
        <end position="112"/>
    </location>
</feature>
<gene>
    <name evidence="5" type="ORF">ARTHRO_30063</name>
</gene>
<dbReference type="RefSeq" id="WP_008050418.1">
    <property type="nucleotide sequence ID" value="NZ_FO818640.1"/>
</dbReference>
<dbReference type="Pfam" id="PF02638">
    <property type="entry name" value="GHL10"/>
    <property type="match status" value="1"/>
</dbReference>
<dbReference type="AlphaFoldDB" id="A0A9P1KDW7"/>
<evidence type="ECO:0000259" key="4">
    <source>
        <dbReference type="Pfam" id="PF02638"/>
    </source>
</evidence>
<dbReference type="Proteomes" id="UP000032946">
    <property type="component" value="Chromosome"/>
</dbReference>
<dbReference type="InterPro" id="IPR003790">
    <property type="entry name" value="GHL10"/>
</dbReference>
<evidence type="ECO:0000256" key="3">
    <source>
        <dbReference type="SAM" id="Phobius"/>
    </source>
</evidence>
<dbReference type="PANTHER" id="PTHR43405:SF1">
    <property type="entry name" value="GLYCOSYL HYDROLASE DIGH"/>
    <property type="match status" value="1"/>
</dbReference>
<protein>
    <recommendedName>
        <fullName evidence="4">Glycosyl hydrolase-like 10 domain-containing protein</fullName>
    </recommendedName>
</protein>
<keyword evidence="3" id="KW-0472">Membrane</keyword>
<feature type="domain" description="Glycosyl hydrolase-like 10" evidence="4">
    <location>
        <begin position="122"/>
        <end position="287"/>
    </location>
</feature>
<dbReference type="PANTHER" id="PTHR43405">
    <property type="entry name" value="GLYCOSYL HYDROLASE DIGH"/>
    <property type="match status" value="1"/>
</dbReference>
<keyword evidence="1" id="KW-0732">Signal</keyword>
<dbReference type="Gene3D" id="3.20.20.80">
    <property type="entry name" value="Glycosidases"/>
    <property type="match status" value="1"/>
</dbReference>
<feature type="transmembrane region" description="Helical" evidence="3">
    <location>
        <begin position="12"/>
        <end position="32"/>
    </location>
</feature>
<evidence type="ECO:0000256" key="2">
    <source>
        <dbReference type="SAM" id="MobiDB-lite"/>
    </source>
</evidence>
<reference evidence="5 6" key="1">
    <citation type="submission" date="2014-02" db="EMBL/GenBank/DDBJ databases">
        <authorList>
            <person name="Genoscope - CEA"/>
        </authorList>
    </citation>
    <scope>NUCLEOTIDE SEQUENCE [LARGE SCALE GENOMIC DNA]</scope>
    <source>
        <strain evidence="5 6">PCC 8005</strain>
    </source>
</reference>
<dbReference type="InterPro" id="IPR017853">
    <property type="entry name" value="GH"/>
</dbReference>
<evidence type="ECO:0000256" key="1">
    <source>
        <dbReference type="ARBA" id="ARBA00022729"/>
    </source>
</evidence>
<accession>A0A9P1KDW7</accession>
<keyword evidence="3" id="KW-1133">Transmembrane helix</keyword>
<dbReference type="SUPFAM" id="SSF51445">
    <property type="entry name" value="(Trans)glycosidases"/>
    <property type="match status" value="1"/>
</dbReference>
<dbReference type="InterPro" id="IPR052177">
    <property type="entry name" value="Divisome_Glycosyl_Hydrolase"/>
</dbReference>
<sequence>MSNQKREPGGCGCASIPFSVILLFLGGGYWLFTQRDNLEISRFLNHEIIADIPFLNTWATSTDKSPPTLPNIPEIPQTTNPEPKPQPQPQPEAQPETPPKSPTIKPPSPIPSSPLNTWEGKPIRGIYLSRYQATNNASEETIRARVRYYRDRGINTIIHGVWGNACTMYESQVMQAKFGYSSCQNLFEEEWIDWLIDEAHKHGMEVHAYFEKGIKIDENSHAFDWAVQRGWIVPGVDRTHPGVDHYVLNVGIPEVAQFFTDIVVEFVQKYPTIDAVQWDDYLGYHDELPGQIDRTPKLTNFVRNMIAQMKAANPSVSFDICHHNPYWAKQYFAADLEAWGVDRFFIQVYAEENFDDEMVYVEASDGISITERQLNRLPELIDNPNIPNILLFPLSGEPERLADKVHELTI</sequence>
<keyword evidence="3" id="KW-0812">Transmembrane</keyword>
<evidence type="ECO:0000313" key="5">
    <source>
        <dbReference type="EMBL" id="CDM94798.1"/>
    </source>
</evidence>
<keyword evidence="6" id="KW-1185">Reference proteome</keyword>
<feature type="region of interest" description="Disordered" evidence="2">
    <location>
        <begin position="62"/>
        <end position="117"/>
    </location>
</feature>
<dbReference type="EMBL" id="FO818640">
    <property type="protein sequence ID" value="CDM94798.1"/>
    <property type="molecule type" value="Genomic_DNA"/>
</dbReference>
<evidence type="ECO:0000313" key="6">
    <source>
        <dbReference type="Proteomes" id="UP000032946"/>
    </source>
</evidence>
<organism evidence="5 6">
    <name type="scientific">Limnospira indica PCC 8005</name>
    <dbReference type="NCBI Taxonomy" id="376219"/>
    <lineage>
        <taxon>Bacteria</taxon>
        <taxon>Bacillati</taxon>
        <taxon>Cyanobacteriota</taxon>
        <taxon>Cyanophyceae</taxon>
        <taxon>Oscillatoriophycideae</taxon>
        <taxon>Oscillatoriales</taxon>
        <taxon>Sirenicapillariaceae</taxon>
        <taxon>Limnospira</taxon>
    </lineage>
</organism>
<proteinExistence type="predicted"/>
<name>A0A9P1KDW7_9CYAN</name>